<dbReference type="InterPro" id="IPR003593">
    <property type="entry name" value="AAA+_ATPase"/>
</dbReference>
<dbReference type="Gene3D" id="3.40.50.300">
    <property type="entry name" value="P-loop containing nucleotide triphosphate hydrolases"/>
    <property type="match status" value="1"/>
</dbReference>
<dbReference type="EMBL" id="JBHTAJ010000022">
    <property type="protein sequence ID" value="MFC7180690.1"/>
    <property type="molecule type" value="Genomic_DNA"/>
</dbReference>
<feature type="domain" description="ABC transporter" evidence="9">
    <location>
        <begin position="328"/>
        <end position="559"/>
    </location>
</feature>
<dbReference type="PANTHER" id="PTHR43394:SF1">
    <property type="entry name" value="ATP-BINDING CASSETTE SUB-FAMILY B MEMBER 10, MITOCHONDRIAL"/>
    <property type="match status" value="1"/>
</dbReference>
<name>A0ABW2FW76_9ACTN</name>
<dbReference type="SUPFAM" id="SSF90123">
    <property type="entry name" value="ABC transporter transmembrane region"/>
    <property type="match status" value="1"/>
</dbReference>
<keyword evidence="2 8" id="KW-0812">Transmembrane</keyword>
<feature type="compositionally biased region" description="Basic and acidic residues" evidence="7">
    <location>
        <begin position="568"/>
        <end position="581"/>
    </location>
</feature>
<keyword evidence="12" id="KW-1185">Reference proteome</keyword>
<dbReference type="GO" id="GO:0005524">
    <property type="term" value="F:ATP binding"/>
    <property type="evidence" value="ECO:0007669"/>
    <property type="project" value="UniProtKB-KW"/>
</dbReference>
<evidence type="ECO:0000259" key="9">
    <source>
        <dbReference type="PROSITE" id="PS50893"/>
    </source>
</evidence>
<evidence type="ECO:0000313" key="11">
    <source>
        <dbReference type="EMBL" id="MFC7180690.1"/>
    </source>
</evidence>
<dbReference type="SMART" id="SM00382">
    <property type="entry name" value="AAA"/>
    <property type="match status" value="1"/>
</dbReference>
<evidence type="ECO:0000313" key="12">
    <source>
        <dbReference type="Proteomes" id="UP001596435"/>
    </source>
</evidence>
<dbReference type="PROSITE" id="PS50893">
    <property type="entry name" value="ABC_TRANSPORTER_2"/>
    <property type="match status" value="1"/>
</dbReference>
<evidence type="ECO:0000256" key="5">
    <source>
        <dbReference type="ARBA" id="ARBA00022989"/>
    </source>
</evidence>
<gene>
    <name evidence="11" type="ORF">ACFQMG_14120</name>
</gene>
<evidence type="ECO:0000259" key="10">
    <source>
        <dbReference type="PROSITE" id="PS50929"/>
    </source>
</evidence>
<dbReference type="Gene3D" id="1.20.1560.10">
    <property type="entry name" value="ABC transporter type 1, transmembrane domain"/>
    <property type="match status" value="1"/>
</dbReference>
<dbReference type="PANTHER" id="PTHR43394">
    <property type="entry name" value="ATP-DEPENDENT PERMEASE MDL1, MITOCHONDRIAL"/>
    <property type="match status" value="1"/>
</dbReference>
<sequence>MPATPGGRLLAATAVRLRTRLVLLAVALGIQVGAGLALPVLLARAVDAVLRHGDTLGPVAALAAALAAGAIGETAMLQLSVSTGAHGTAWIRMRTVRRLLGLGPRSPFPAGEAVTQVVQAAPQAANLPAQAVESAVSTVGSAVALVALWTVDWRAGLVFTLLFPLTALVARRFITEAGDAEARYLAAQTGMATLLVNALAGARTIRAVGTLAVETERVVAPLPELSAAGHAIWRIQRDVVWKIGLLMPLTQVLVLATAGPDLVAGRISPGSLLAVTGYLTLASGLLDQVDVFLGLASARAGASRLGEILDRPVIEGGPLRTPPPSGALSLRGVTVRRSGTAVLDRLDLDIPDGKSVALVGATGSGKSLLAALPGRLADPDQGEVLLGGVPVADLALHTLHGAVAYAFERPALAGGTLHEAIAFGRPDLPRRTVEDAARAAQADHFVRCLPDGYDTPPGLAPMSGGQLQRIGLARALARPALLHVLDDATSGLDTATETLVSEAVTERLGGSTRLIVTHRPGTAARCDLVAWLHNGRIRALGPHVALWADPAYRALFAHADEPTGPTDDDLHGKEQRCTADR</sequence>
<feature type="region of interest" description="Disordered" evidence="7">
    <location>
        <begin position="559"/>
        <end position="581"/>
    </location>
</feature>
<evidence type="ECO:0000256" key="1">
    <source>
        <dbReference type="ARBA" id="ARBA00004651"/>
    </source>
</evidence>
<feature type="domain" description="ABC transmembrane type-1" evidence="10">
    <location>
        <begin position="22"/>
        <end position="289"/>
    </location>
</feature>
<evidence type="ECO:0000256" key="3">
    <source>
        <dbReference type="ARBA" id="ARBA00022741"/>
    </source>
</evidence>
<keyword evidence="5 8" id="KW-1133">Transmembrane helix</keyword>
<keyword evidence="3" id="KW-0547">Nucleotide-binding</keyword>
<evidence type="ECO:0000256" key="7">
    <source>
        <dbReference type="SAM" id="MobiDB-lite"/>
    </source>
</evidence>
<comment type="subcellular location">
    <subcellularLocation>
        <location evidence="1">Cell membrane</location>
        <topology evidence="1">Multi-pass membrane protein</topology>
    </subcellularLocation>
</comment>
<dbReference type="Proteomes" id="UP001596435">
    <property type="component" value="Unassembled WGS sequence"/>
</dbReference>
<organism evidence="11 12">
    <name type="scientific">Kitasatospora paranensis</name>
    <dbReference type="NCBI Taxonomy" id="258053"/>
    <lineage>
        <taxon>Bacteria</taxon>
        <taxon>Bacillati</taxon>
        <taxon>Actinomycetota</taxon>
        <taxon>Actinomycetes</taxon>
        <taxon>Kitasatosporales</taxon>
        <taxon>Streptomycetaceae</taxon>
        <taxon>Kitasatospora</taxon>
    </lineage>
</organism>
<keyword evidence="4 11" id="KW-0067">ATP-binding</keyword>
<feature type="transmembrane region" description="Helical" evidence="8">
    <location>
        <begin position="21"/>
        <end position="42"/>
    </location>
</feature>
<accession>A0ABW2FW76</accession>
<evidence type="ECO:0000256" key="6">
    <source>
        <dbReference type="ARBA" id="ARBA00023136"/>
    </source>
</evidence>
<dbReference type="InterPro" id="IPR003439">
    <property type="entry name" value="ABC_transporter-like_ATP-bd"/>
</dbReference>
<dbReference type="Pfam" id="PF00664">
    <property type="entry name" value="ABC_membrane"/>
    <property type="match status" value="1"/>
</dbReference>
<reference evidence="12" key="1">
    <citation type="journal article" date="2019" name="Int. J. Syst. Evol. Microbiol.">
        <title>The Global Catalogue of Microorganisms (GCM) 10K type strain sequencing project: providing services to taxonomists for standard genome sequencing and annotation.</title>
        <authorList>
            <consortium name="The Broad Institute Genomics Platform"/>
            <consortium name="The Broad Institute Genome Sequencing Center for Infectious Disease"/>
            <person name="Wu L."/>
            <person name="Ma J."/>
        </authorList>
    </citation>
    <scope>NUCLEOTIDE SEQUENCE [LARGE SCALE GENOMIC DNA]</scope>
    <source>
        <strain evidence="12">CGMCC 1.12859</strain>
    </source>
</reference>
<evidence type="ECO:0000256" key="8">
    <source>
        <dbReference type="SAM" id="Phobius"/>
    </source>
</evidence>
<evidence type="ECO:0000256" key="2">
    <source>
        <dbReference type="ARBA" id="ARBA00022692"/>
    </source>
</evidence>
<dbReference type="PROSITE" id="PS00211">
    <property type="entry name" value="ABC_TRANSPORTER_1"/>
    <property type="match status" value="1"/>
</dbReference>
<dbReference type="InterPro" id="IPR017871">
    <property type="entry name" value="ABC_transporter-like_CS"/>
</dbReference>
<dbReference type="PROSITE" id="PS50929">
    <property type="entry name" value="ABC_TM1F"/>
    <property type="match status" value="1"/>
</dbReference>
<dbReference type="InterPro" id="IPR039421">
    <property type="entry name" value="Type_1_exporter"/>
</dbReference>
<keyword evidence="6 8" id="KW-0472">Membrane</keyword>
<dbReference type="SUPFAM" id="SSF52540">
    <property type="entry name" value="P-loop containing nucleoside triphosphate hydrolases"/>
    <property type="match status" value="1"/>
</dbReference>
<dbReference type="InterPro" id="IPR011527">
    <property type="entry name" value="ABC1_TM_dom"/>
</dbReference>
<dbReference type="Pfam" id="PF00005">
    <property type="entry name" value="ABC_tran"/>
    <property type="match status" value="1"/>
</dbReference>
<evidence type="ECO:0000256" key="4">
    <source>
        <dbReference type="ARBA" id="ARBA00022840"/>
    </source>
</evidence>
<comment type="caution">
    <text evidence="11">The sequence shown here is derived from an EMBL/GenBank/DDBJ whole genome shotgun (WGS) entry which is preliminary data.</text>
</comment>
<dbReference type="InterPro" id="IPR027417">
    <property type="entry name" value="P-loop_NTPase"/>
</dbReference>
<proteinExistence type="predicted"/>
<protein>
    <submittedName>
        <fullName evidence="11">ABC transporter ATP-binding protein</fullName>
    </submittedName>
</protein>
<dbReference type="RefSeq" id="WP_380231191.1">
    <property type="nucleotide sequence ID" value="NZ_JBHSVH010000002.1"/>
</dbReference>
<dbReference type="InterPro" id="IPR036640">
    <property type="entry name" value="ABC1_TM_sf"/>
</dbReference>